<dbReference type="EMBL" id="JAUCBP010000006">
    <property type="protein sequence ID" value="MDM7860143.1"/>
    <property type="molecule type" value="Genomic_DNA"/>
</dbReference>
<evidence type="ECO:0000313" key="2">
    <source>
        <dbReference type="EMBL" id="MDM7860143.1"/>
    </source>
</evidence>
<dbReference type="SUPFAM" id="SSF53720">
    <property type="entry name" value="ALDH-like"/>
    <property type="match status" value="1"/>
</dbReference>
<name>A0ABT7SVC3_9ALTE</name>
<dbReference type="Proteomes" id="UP001234343">
    <property type="component" value="Unassembled WGS sequence"/>
</dbReference>
<dbReference type="RefSeq" id="WP_289364383.1">
    <property type="nucleotide sequence ID" value="NZ_JAUCBP010000006.1"/>
</dbReference>
<evidence type="ECO:0000256" key="1">
    <source>
        <dbReference type="ARBA" id="ARBA00022857"/>
    </source>
</evidence>
<proteinExistence type="predicted"/>
<evidence type="ECO:0000313" key="3">
    <source>
        <dbReference type="Proteomes" id="UP001234343"/>
    </source>
</evidence>
<comment type="caution">
    <text evidence="2">The sequence shown here is derived from an EMBL/GenBank/DDBJ whole genome shotgun (WGS) entry which is preliminary data.</text>
</comment>
<keyword evidence="3" id="KW-1185">Reference proteome</keyword>
<protein>
    <submittedName>
        <fullName evidence="2">Acyl-CoA reductase</fullName>
    </submittedName>
</protein>
<sequence>MNEYPPTDKDDITLLAPSFGSDCDWLNEVQAASCMPVKDAIALSFVKALSKSLLDPKNKNFPEIVALGFWLRNVSCPLTAQSDAQLHKPIGLTVHFAPGNVDTMFVYSWCYGLLLGNKNIVRLASQVTPIQSALINAINALLQLPEFAQLAARNKFVQYPKTSNWTARLSAIADARVIWGGDTSVNSIRAYAAKPRTRDICFADRVSAAILNGDELDNNDKIAHTAQRLLRDTLPYDQQACSSPRMIFWQGSTSALTALLESLAELLNEQIQPSLTRANEQLVFSQYAAANNGAEVIWRGQITAIVTQQPEAVISQHLGQWCFIVIPVTQPSDIGAYITDRFQTLTYAGYQSEEIATILTAPQYTGIDRVVPIGEALDFNYLWDGIDLLSGLTRVVNVR</sequence>
<dbReference type="InterPro" id="IPR016161">
    <property type="entry name" value="Ald_DH/histidinol_DH"/>
</dbReference>
<accession>A0ABT7SVC3</accession>
<dbReference type="Pfam" id="PF05893">
    <property type="entry name" value="LuxC"/>
    <property type="match status" value="1"/>
</dbReference>
<dbReference type="InterPro" id="IPR008670">
    <property type="entry name" value="CoA_reduct_LuxC"/>
</dbReference>
<gene>
    <name evidence="2" type="ORF">QTP81_06005</name>
</gene>
<reference evidence="2 3" key="1">
    <citation type="submission" date="2023-06" db="EMBL/GenBank/DDBJ databases">
        <title>Alteromonas sp. ASW11-36 isolated from intertidal sand.</title>
        <authorList>
            <person name="Li Y."/>
        </authorList>
    </citation>
    <scope>NUCLEOTIDE SEQUENCE [LARGE SCALE GENOMIC DNA]</scope>
    <source>
        <strain evidence="2 3">ASW11-36</strain>
    </source>
</reference>
<organism evidence="2 3">
    <name type="scientific">Alteromonas arenosi</name>
    <dbReference type="NCBI Taxonomy" id="3055817"/>
    <lineage>
        <taxon>Bacteria</taxon>
        <taxon>Pseudomonadati</taxon>
        <taxon>Pseudomonadota</taxon>
        <taxon>Gammaproteobacteria</taxon>
        <taxon>Alteromonadales</taxon>
        <taxon>Alteromonadaceae</taxon>
        <taxon>Alteromonas/Salinimonas group</taxon>
        <taxon>Alteromonas</taxon>
    </lineage>
</organism>
<keyword evidence="1" id="KW-0521">NADP</keyword>